<dbReference type="EMBL" id="JACHBU010000005">
    <property type="protein sequence ID" value="MBB6509418.1"/>
    <property type="molecule type" value="Genomic_DNA"/>
</dbReference>
<reference evidence="1 2" key="1">
    <citation type="submission" date="2020-08" db="EMBL/GenBank/DDBJ databases">
        <title>The Agave Microbiome: Exploring the role of microbial communities in plant adaptations to desert environments.</title>
        <authorList>
            <person name="Partida-Martinez L.P."/>
        </authorList>
    </citation>
    <scope>NUCLEOTIDE SEQUENCE [LARGE SCALE GENOMIC DNA]</scope>
    <source>
        <strain evidence="1 2">AS3.12</strain>
    </source>
</reference>
<evidence type="ECO:0000313" key="1">
    <source>
        <dbReference type="EMBL" id="MBB6509418.1"/>
    </source>
</evidence>
<dbReference type="AlphaFoldDB" id="A0A7X0MUF5"/>
<keyword evidence="2" id="KW-1185">Reference proteome</keyword>
<comment type="caution">
    <text evidence="1">The sequence shown here is derived from an EMBL/GenBank/DDBJ whole genome shotgun (WGS) entry which is preliminary data.</text>
</comment>
<dbReference type="Proteomes" id="UP000585437">
    <property type="component" value="Unassembled WGS sequence"/>
</dbReference>
<gene>
    <name evidence="1" type="ORF">F4695_002786</name>
</gene>
<protein>
    <submittedName>
        <fullName evidence="1">Uncharacterized protein</fullName>
    </submittedName>
</protein>
<evidence type="ECO:0000313" key="2">
    <source>
        <dbReference type="Proteomes" id="UP000585437"/>
    </source>
</evidence>
<sequence>MSKETEHTSQPSEQAIGLFLQDGDGDSLTDVLVEALYEAFRIMDDDVSTETYH</sequence>
<organism evidence="1 2">
    <name type="scientific">Rhizobium soli</name>
    <dbReference type="NCBI Taxonomy" id="424798"/>
    <lineage>
        <taxon>Bacteria</taxon>
        <taxon>Pseudomonadati</taxon>
        <taxon>Pseudomonadota</taxon>
        <taxon>Alphaproteobacteria</taxon>
        <taxon>Hyphomicrobiales</taxon>
        <taxon>Rhizobiaceae</taxon>
        <taxon>Rhizobium/Agrobacterium group</taxon>
        <taxon>Rhizobium</taxon>
    </lineage>
</organism>
<accession>A0A7X0MUF5</accession>
<name>A0A7X0MUF5_9HYPH</name>
<dbReference type="RefSeq" id="WP_092662350.1">
    <property type="nucleotide sequence ID" value="NZ_JACHBU010000005.1"/>
</dbReference>
<proteinExistence type="predicted"/>